<evidence type="ECO:0000313" key="3">
    <source>
        <dbReference type="Proteomes" id="UP000824120"/>
    </source>
</evidence>
<feature type="compositionally biased region" description="Basic and acidic residues" evidence="1">
    <location>
        <begin position="116"/>
        <end position="132"/>
    </location>
</feature>
<feature type="region of interest" description="Disordered" evidence="1">
    <location>
        <begin position="112"/>
        <end position="132"/>
    </location>
</feature>
<sequence>MSLSSSQSCMFLLKWGARIPSSLFWATKESGSEATLKMVWGACRIWSIRSGYFDQSQEKKLGKKSSVSWPRKVHNVFFDKVVMRSGCSMEKNREEAKLTRRERGGRAFFLHKNKGEKKAPWERTKDSAESFS</sequence>
<dbReference type="EMBL" id="JACXVP010000011">
    <property type="protein sequence ID" value="KAG5575458.1"/>
    <property type="molecule type" value="Genomic_DNA"/>
</dbReference>
<comment type="caution">
    <text evidence="2">The sequence shown here is derived from an EMBL/GenBank/DDBJ whole genome shotgun (WGS) entry which is preliminary data.</text>
</comment>
<keyword evidence="3" id="KW-1185">Reference proteome</keyword>
<organism evidence="2 3">
    <name type="scientific">Solanum commersonii</name>
    <name type="common">Commerson's wild potato</name>
    <name type="synonym">Commerson's nightshade</name>
    <dbReference type="NCBI Taxonomy" id="4109"/>
    <lineage>
        <taxon>Eukaryota</taxon>
        <taxon>Viridiplantae</taxon>
        <taxon>Streptophyta</taxon>
        <taxon>Embryophyta</taxon>
        <taxon>Tracheophyta</taxon>
        <taxon>Spermatophyta</taxon>
        <taxon>Magnoliopsida</taxon>
        <taxon>eudicotyledons</taxon>
        <taxon>Gunneridae</taxon>
        <taxon>Pentapetalae</taxon>
        <taxon>asterids</taxon>
        <taxon>lamiids</taxon>
        <taxon>Solanales</taxon>
        <taxon>Solanaceae</taxon>
        <taxon>Solanoideae</taxon>
        <taxon>Solaneae</taxon>
        <taxon>Solanum</taxon>
    </lineage>
</organism>
<accession>A0A9J5WIR3</accession>
<evidence type="ECO:0000313" key="2">
    <source>
        <dbReference type="EMBL" id="KAG5575458.1"/>
    </source>
</evidence>
<name>A0A9J5WIR3_SOLCO</name>
<dbReference type="AlphaFoldDB" id="A0A9J5WIR3"/>
<protein>
    <submittedName>
        <fullName evidence="2">Uncharacterized protein</fullName>
    </submittedName>
</protein>
<evidence type="ECO:0000256" key="1">
    <source>
        <dbReference type="SAM" id="MobiDB-lite"/>
    </source>
</evidence>
<proteinExistence type="predicted"/>
<reference evidence="2 3" key="1">
    <citation type="submission" date="2020-09" db="EMBL/GenBank/DDBJ databases">
        <title>De no assembly of potato wild relative species, Solanum commersonii.</title>
        <authorList>
            <person name="Cho K."/>
        </authorList>
    </citation>
    <scope>NUCLEOTIDE SEQUENCE [LARGE SCALE GENOMIC DNA]</scope>
    <source>
        <strain evidence="2">LZ3.2</strain>
        <tissue evidence="2">Leaf</tissue>
    </source>
</reference>
<gene>
    <name evidence="2" type="ORF">H5410_055592</name>
</gene>
<dbReference type="Proteomes" id="UP000824120">
    <property type="component" value="Chromosome 11"/>
</dbReference>